<feature type="transmembrane region" description="Helical" evidence="2">
    <location>
        <begin position="25"/>
        <end position="53"/>
    </location>
</feature>
<organism evidence="3">
    <name type="scientific">Oryza brachyantha</name>
    <name type="common">malo sina</name>
    <dbReference type="NCBI Taxonomy" id="4533"/>
    <lineage>
        <taxon>Eukaryota</taxon>
        <taxon>Viridiplantae</taxon>
        <taxon>Streptophyta</taxon>
        <taxon>Embryophyta</taxon>
        <taxon>Tracheophyta</taxon>
        <taxon>Spermatophyta</taxon>
        <taxon>Magnoliopsida</taxon>
        <taxon>Liliopsida</taxon>
        <taxon>Poales</taxon>
        <taxon>Poaceae</taxon>
        <taxon>BOP clade</taxon>
        <taxon>Oryzoideae</taxon>
        <taxon>Oryzeae</taxon>
        <taxon>Oryzinae</taxon>
        <taxon>Oryza</taxon>
    </lineage>
</organism>
<reference evidence="3" key="2">
    <citation type="submission" date="2013-04" db="UniProtKB">
        <authorList>
            <consortium name="EnsemblPlants"/>
        </authorList>
    </citation>
    <scope>IDENTIFICATION</scope>
</reference>
<evidence type="ECO:0000256" key="2">
    <source>
        <dbReference type="SAM" id="Phobius"/>
    </source>
</evidence>
<dbReference type="EnsemblPlants" id="OB10G19790.1">
    <property type="protein sequence ID" value="OB10G19790.1"/>
    <property type="gene ID" value="OB10G19790"/>
</dbReference>
<keyword evidence="2" id="KW-1133">Transmembrane helix</keyword>
<sequence>MLEGDAYGYLGVPPQNNFVTERNPIVTLAAILHLVVAVIPVVVLVLVLFLLLLSSSPSFTGGGRGGPIMPPSASSPSPREEDRGGGRGGPIITPPPSSSSSPSPEVRGGARGGPTITPPSSSSSSSAAEGLALGFWGGLGRGEAWAAEAAPLDRAGALPKDMGKKARMASSSISPPSAIGRSPLAADEAFSFFSSLSRAGRCVRVVSRVCAAAATGR</sequence>
<protein>
    <submittedName>
        <fullName evidence="3">Uncharacterized protein</fullName>
    </submittedName>
</protein>
<feature type="compositionally biased region" description="Low complexity" evidence="1">
    <location>
        <begin position="98"/>
        <end position="107"/>
    </location>
</feature>
<dbReference type="Gramene" id="OB10G19790.1">
    <property type="protein sequence ID" value="OB10G19790.1"/>
    <property type="gene ID" value="OB10G19790"/>
</dbReference>
<proteinExistence type="predicted"/>
<dbReference type="HOGENOM" id="CLU_1273957_0_0_1"/>
<evidence type="ECO:0000256" key="1">
    <source>
        <dbReference type="SAM" id="MobiDB-lite"/>
    </source>
</evidence>
<name>J3N381_ORYBR</name>
<keyword evidence="4" id="KW-1185">Reference proteome</keyword>
<keyword evidence="2" id="KW-0812">Transmembrane</keyword>
<dbReference type="Proteomes" id="UP000006038">
    <property type="component" value="Chromosome 10"/>
</dbReference>
<feature type="region of interest" description="Disordered" evidence="1">
    <location>
        <begin position="61"/>
        <end position="126"/>
    </location>
</feature>
<accession>J3N381</accession>
<dbReference type="AlphaFoldDB" id="J3N381"/>
<reference evidence="3" key="1">
    <citation type="journal article" date="2013" name="Nat. Commun.">
        <title>Whole-genome sequencing of Oryza brachyantha reveals mechanisms underlying Oryza genome evolution.</title>
        <authorList>
            <person name="Chen J."/>
            <person name="Huang Q."/>
            <person name="Gao D."/>
            <person name="Wang J."/>
            <person name="Lang Y."/>
            <person name="Liu T."/>
            <person name="Li B."/>
            <person name="Bai Z."/>
            <person name="Luis Goicoechea J."/>
            <person name="Liang C."/>
            <person name="Chen C."/>
            <person name="Zhang W."/>
            <person name="Sun S."/>
            <person name="Liao Y."/>
            <person name="Zhang X."/>
            <person name="Yang L."/>
            <person name="Song C."/>
            <person name="Wang M."/>
            <person name="Shi J."/>
            <person name="Liu G."/>
            <person name="Liu J."/>
            <person name="Zhou H."/>
            <person name="Zhou W."/>
            <person name="Yu Q."/>
            <person name="An N."/>
            <person name="Chen Y."/>
            <person name="Cai Q."/>
            <person name="Wang B."/>
            <person name="Liu B."/>
            <person name="Min J."/>
            <person name="Huang Y."/>
            <person name="Wu H."/>
            <person name="Li Z."/>
            <person name="Zhang Y."/>
            <person name="Yin Y."/>
            <person name="Song W."/>
            <person name="Jiang J."/>
            <person name="Jackson S.A."/>
            <person name="Wing R.A."/>
            <person name="Wang J."/>
            <person name="Chen M."/>
        </authorList>
    </citation>
    <scope>NUCLEOTIDE SEQUENCE [LARGE SCALE GENOMIC DNA]</scope>
    <source>
        <strain evidence="3">cv. IRGC 101232</strain>
    </source>
</reference>
<evidence type="ECO:0000313" key="3">
    <source>
        <dbReference type="EnsemblPlants" id="OB10G19790.1"/>
    </source>
</evidence>
<keyword evidence="2" id="KW-0472">Membrane</keyword>
<evidence type="ECO:0000313" key="4">
    <source>
        <dbReference type="Proteomes" id="UP000006038"/>
    </source>
</evidence>